<evidence type="ECO:0000313" key="1">
    <source>
        <dbReference type="EMBL" id="CAI9282808.1"/>
    </source>
</evidence>
<dbReference type="AlphaFoldDB" id="A0AA36E5C1"/>
<keyword evidence="2" id="KW-1185">Reference proteome</keyword>
<dbReference type="EMBL" id="OX465080">
    <property type="protein sequence ID" value="CAI9282808.1"/>
    <property type="molecule type" value="Genomic_DNA"/>
</dbReference>
<dbReference type="Proteomes" id="UP001177003">
    <property type="component" value="Chromosome 4"/>
</dbReference>
<protein>
    <submittedName>
        <fullName evidence="1">Uncharacterized protein</fullName>
    </submittedName>
</protein>
<organism evidence="1 2">
    <name type="scientific">Lactuca saligna</name>
    <name type="common">Willowleaf lettuce</name>
    <dbReference type="NCBI Taxonomy" id="75948"/>
    <lineage>
        <taxon>Eukaryota</taxon>
        <taxon>Viridiplantae</taxon>
        <taxon>Streptophyta</taxon>
        <taxon>Embryophyta</taxon>
        <taxon>Tracheophyta</taxon>
        <taxon>Spermatophyta</taxon>
        <taxon>Magnoliopsida</taxon>
        <taxon>eudicotyledons</taxon>
        <taxon>Gunneridae</taxon>
        <taxon>Pentapetalae</taxon>
        <taxon>asterids</taxon>
        <taxon>campanulids</taxon>
        <taxon>Asterales</taxon>
        <taxon>Asteraceae</taxon>
        <taxon>Cichorioideae</taxon>
        <taxon>Cichorieae</taxon>
        <taxon>Lactucinae</taxon>
        <taxon>Lactuca</taxon>
    </lineage>
</organism>
<name>A0AA36E5C1_LACSI</name>
<gene>
    <name evidence="1" type="ORF">LSALG_LOCUS22431</name>
</gene>
<evidence type="ECO:0000313" key="2">
    <source>
        <dbReference type="Proteomes" id="UP001177003"/>
    </source>
</evidence>
<sequence>MPELLVHGFVCSSLISHVGVLQVLLHGFVFSSRLAEDKRFFLLPISLDMVQGINLSVVKVKSSPIPSYSYYRMSLSRSLVQLRESVVYLFLLQISLECTKLR</sequence>
<proteinExistence type="predicted"/>
<accession>A0AA36E5C1</accession>
<reference evidence="1" key="1">
    <citation type="submission" date="2023-04" db="EMBL/GenBank/DDBJ databases">
        <authorList>
            <person name="Vijverberg K."/>
            <person name="Xiong W."/>
            <person name="Schranz E."/>
        </authorList>
    </citation>
    <scope>NUCLEOTIDE SEQUENCE</scope>
</reference>